<dbReference type="EMBL" id="ASRX01000056">
    <property type="protein sequence ID" value="EYF02740.1"/>
    <property type="molecule type" value="Genomic_DNA"/>
</dbReference>
<proteinExistence type="predicted"/>
<feature type="chain" id="PRO_5001499859" evidence="1">
    <location>
        <begin position="21"/>
        <end position="39"/>
    </location>
</feature>
<comment type="caution">
    <text evidence="2">The sequence shown here is derived from an EMBL/GenBank/DDBJ whole genome shotgun (WGS) entry which is preliminary data.</text>
</comment>
<dbReference type="AlphaFoldDB" id="A0A017T1L4"/>
<keyword evidence="3" id="KW-1185">Reference proteome</keyword>
<gene>
    <name evidence="2" type="ORF">CAP_6630</name>
</gene>
<keyword evidence="1" id="KW-0732">Signal</keyword>
<evidence type="ECO:0000313" key="2">
    <source>
        <dbReference type="EMBL" id="EYF02740.1"/>
    </source>
</evidence>
<organism evidence="2 3">
    <name type="scientific">Chondromyces apiculatus DSM 436</name>
    <dbReference type="NCBI Taxonomy" id="1192034"/>
    <lineage>
        <taxon>Bacteria</taxon>
        <taxon>Pseudomonadati</taxon>
        <taxon>Myxococcota</taxon>
        <taxon>Polyangia</taxon>
        <taxon>Polyangiales</taxon>
        <taxon>Polyangiaceae</taxon>
        <taxon>Chondromyces</taxon>
    </lineage>
</organism>
<evidence type="ECO:0000256" key="1">
    <source>
        <dbReference type="SAM" id="SignalP"/>
    </source>
</evidence>
<accession>A0A017T1L4</accession>
<dbReference type="Proteomes" id="UP000019678">
    <property type="component" value="Unassembled WGS sequence"/>
</dbReference>
<feature type="signal peptide" evidence="1">
    <location>
        <begin position="1"/>
        <end position="20"/>
    </location>
</feature>
<dbReference type="PROSITE" id="PS51257">
    <property type="entry name" value="PROKAR_LIPOPROTEIN"/>
    <property type="match status" value="1"/>
</dbReference>
<evidence type="ECO:0000313" key="3">
    <source>
        <dbReference type="Proteomes" id="UP000019678"/>
    </source>
</evidence>
<protein>
    <submittedName>
        <fullName evidence="2">Uncharacterized protein</fullName>
    </submittedName>
</protein>
<name>A0A017T1L4_9BACT</name>
<sequence>MRRSSILLALTLLALTGLTACVRQSAPQQQPASCRCNRR</sequence>
<reference evidence="2 3" key="1">
    <citation type="submission" date="2013-05" db="EMBL/GenBank/DDBJ databases">
        <title>Genome assembly of Chondromyces apiculatus DSM 436.</title>
        <authorList>
            <person name="Sharma G."/>
            <person name="Khatri I."/>
            <person name="Kaur C."/>
            <person name="Mayilraj S."/>
            <person name="Subramanian S."/>
        </authorList>
    </citation>
    <scope>NUCLEOTIDE SEQUENCE [LARGE SCALE GENOMIC DNA]</scope>
    <source>
        <strain evidence="2 3">DSM 436</strain>
    </source>
</reference>